<proteinExistence type="predicted"/>
<gene>
    <name evidence="2" type="ORF">CU098_002418</name>
</gene>
<dbReference type="EMBL" id="PJQM01007382">
    <property type="protein sequence ID" value="RCH78259.1"/>
    <property type="molecule type" value="Genomic_DNA"/>
</dbReference>
<feature type="non-terminal residue" evidence="2">
    <location>
        <position position="230"/>
    </location>
</feature>
<name>A0A367IKR2_RHIST</name>
<sequence>DKISRRPKLDGLKGGSTIPLAIRNALNIPDGVLVAPFKEFIYSDDSRILYGVIIIALDDISKLAIKEVKIPGKGISTKIVMINGDHVGQMLMYNAADRRYYEINADLERDKGKRRATIANEKEGSKDERSVGQENLHNKDEDDRGNRKKLRHGFFSDSEENKDVSFLTTTSGGTHQNLAFSSSNPYTVFITSLDEIEPSPLENLGKIRYMSKNESVIDRLYTSNDIRPNL</sequence>
<dbReference type="Proteomes" id="UP000253551">
    <property type="component" value="Unassembled WGS sequence"/>
</dbReference>
<reference evidence="2 3" key="1">
    <citation type="journal article" date="2018" name="G3 (Bethesda)">
        <title>Phylogenetic and Phylogenomic Definition of Rhizopus Species.</title>
        <authorList>
            <person name="Gryganskyi A.P."/>
            <person name="Golan J."/>
            <person name="Dolatabadi S."/>
            <person name="Mondo S."/>
            <person name="Robb S."/>
            <person name="Idnurm A."/>
            <person name="Muszewska A."/>
            <person name="Steczkiewicz K."/>
            <person name="Masonjones S."/>
            <person name="Liao H.L."/>
            <person name="Gajdeczka M.T."/>
            <person name="Anike F."/>
            <person name="Vuek A."/>
            <person name="Anishchenko I.M."/>
            <person name="Voigt K."/>
            <person name="de Hoog G.S."/>
            <person name="Smith M.E."/>
            <person name="Heitman J."/>
            <person name="Vilgalys R."/>
            <person name="Stajich J.E."/>
        </authorList>
    </citation>
    <scope>NUCLEOTIDE SEQUENCE [LARGE SCALE GENOMIC DNA]</scope>
    <source>
        <strain evidence="2 3">LSU 92-RS-03</strain>
    </source>
</reference>
<feature type="non-terminal residue" evidence="2">
    <location>
        <position position="1"/>
    </location>
</feature>
<comment type="caution">
    <text evidence="2">The sequence shown here is derived from an EMBL/GenBank/DDBJ whole genome shotgun (WGS) entry which is preliminary data.</text>
</comment>
<protein>
    <submittedName>
        <fullName evidence="2">Uncharacterized protein</fullName>
    </submittedName>
</protein>
<organism evidence="2 3">
    <name type="scientific">Rhizopus stolonifer</name>
    <name type="common">Rhizopus nigricans</name>
    <dbReference type="NCBI Taxonomy" id="4846"/>
    <lineage>
        <taxon>Eukaryota</taxon>
        <taxon>Fungi</taxon>
        <taxon>Fungi incertae sedis</taxon>
        <taxon>Mucoromycota</taxon>
        <taxon>Mucoromycotina</taxon>
        <taxon>Mucoromycetes</taxon>
        <taxon>Mucorales</taxon>
        <taxon>Mucorineae</taxon>
        <taxon>Rhizopodaceae</taxon>
        <taxon>Rhizopus</taxon>
    </lineage>
</organism>
<feature type="compositionally biased region" description="Basic and acidic residues" evidence="1">
    <location>
        <begin position="120"/>
        <end position="145"/>
    </location>
</feature>
<dbReference type="OrthoDB" id="2206566at2759"/>
<evidence type="ECO:0000313" key="3">
    <source>
        <dbReference type="Proteomes" id="UP000253551"/>
    </source>
</evidence>
<dbReference type="AlphaFoldDB" id="A0A367IKR2"/>
<evidence type="ECO:0000256" key="1">
    <source>
        <dbReference type="SAM" id="MobiDB-lite"/>
    </source>
</evidence>
<accession>A0A367IKR2</accession>
<feature type="region of interest" description="Disordered" evidence="1">
    <location>
        <begin position="114"/>
        <end position="154"/>
    </location>
</feature>
<evidence type="ECO:0000313" key="2">
    <source>
        <dbReference type="EMBL" id="RCH78259.1"/>
    </source>
</evidence>
<keyword evidence="3" id="KW-1185">Reference proteome</keyword>